<name>A0A9N9HDN8_9GLOM</name>
<organism evidence="2 3">
    <name type="scientific">Ambispora leptoticha</name>
    <dbReference type="NCBI Taxonomy" id="144679"/>
    <lineage>
        <taxon>Eukaryota</taxon>
        <taxon>Fungi</taxon>
        <taxon>Fungi incertae sedis</taxon>
        <taxon>Mucoromycota</taxon>
        <taxon>Glomeromycotina</taxon>
        <taxon>Glomeromycetes</taxon>
        <taxon>Archaeosporales</taxon>
        <taxon>Ambisporaceae</taxon>
        <taxon>Ambispora</taxon>
    </lineage>
</organism>
<dbReference type="AlphaFoldDB" id="A0A9N9HDN8"/>
<dbReference type="OrthoDB" id="10481684at2759"/>
<feature type="region of interest" description="Disordered" evidence="1">
    <location>
        <begin position="141"/>
        <end position="173"/>
    </location>
</feature>
<feature type="compositionally biased region" description="Basic and acidic residues" evidence="1">
    <location>
        <begin position="141"/>
        <end position="166"/>
    </location>
</feature>
<accession>A0A9N9HDN8</accession>
<reference evidence="2" key="1">
    <citation type="submission" date="2021-06" db="EMBL/GenBank/DDBJ databases">
        <authorList>
            <person name="Kallberg Y."/>
            <person name="Tangrot J."/>
            <person name="Rosling A."/>
        </authorList>
    </citation>
    <scope>NUCLEOTIDE SEQUENCE</scope>
    <source>
        <strain evidence="2">FL130A</strain>
    </source>
</reference>
<keyword evidence="3" id="KW-1185">Reference proteome</keyword>
<proteinExistence type="predicted"/>
<sequence length="189" mass="21732">MSNKQQSNNENSHSDSDKTIITVTTRLNPFTTANSSTATTVEQIHAQPNIPQSSTTAKKYSTLPSLHRRLEEVTPTIFYNKQSYATDSTRNNINTSIKKEYARRRSAQSIFNENIHHPLFERGELVTSMNLKLRNKEEKYNEMENKGKEIENMDEKSSKIETGSEERQEDDVAAMVKITRDDVSDDKWQ</sequence>
<dbReference type="Proteomes" id="UP000789508">
    <property type="component" value="Unassembled WGS sequence"/>
</dbReference>
<gene>
    <name evidence="2" type="ORF">ALEPTO_LOCUS10756</name>
</gene>
<comment type="caution">
    <text evidence="2">The sequence shown here is derived from an EMBL/GenBank/DDBJ whole genome shotgun (WGS) entry which is preliminary data.</text>
</comment>
<dbReference type="EMBL" id="CAJVPS010013465">
    <property type="protein sequence ID" value="CAG8677087.1"/>
    <property type="molecule type" value="Genomic_DNA"/>
</dbReference>
<evidence type="ECO:0000313" key="3">
    <source>
        <dbReference type="Proteomes" id="UP000789508"/>
    </source>
</evidence>
<protein>
    <submittedName>
        <fullName evidence="2">11736_t:CDS:1</fullName>
    </submittedName>
</protein>
<evidence type="ECO:0000313" key="2">
    <source>
        <dbReference type="EMBL" id="CAG8677087.1"/>
    </source>
</evidence>
<evidence type="ECO:0000256" key="1">
    <source>
        <dbReference type="SAM" id="MobiDB-lite"/>
    </source>
</evidence>